<protein>
    <recommendedName>
        <fullName evidence="3">FAD-binding domain-containing protein</fullName>
    </recommendedName>
</protein>
<dbReference type="AlphaFoldDB" id="A0A2S7F1W9"/>
<keyword evidence="5" id="KW-1185">Reference proteome</keyword>
<dbReference type="RefSeq" id="WP_046977994.1">
    <property type="nucleotide sequence ID" value="NZ_CP043476.1"/>
</dbReference>
<dbReference type="OrthoDB" id="5499180at2"/>
<evidence type="ECO:0000259" key="3">
    <source>
        <dbReference type="Pfam" id="PF01494"/>
    </source>
</evidence>
<dbReference type="InterPro" id="IPR036188">
    <property type="entry name" value="FAD/NAD-bd_sf"/>
</dbReference>
<gene>
    <name evidence="4" type="ORF">XhyaCFBP1156_03655</name>
</gene>
<dbReference type="PANTHER" id="PTHR13789">
    <property type="entry name" value="MONOOXYGENASE"/>
    <property type="match status" value="1"/>
</dbReference>
<dbReference type="NCBIfam" id="NF005313">
    <property type="entry name" value="PRK06847.1"/>
    <property type="match status" value="1"/>
</dbReference>
<dbReference type="GO" id="GO:0071949">
    <property type="term" value="F:FAD binding"/>
    <property type="evidence" value="ECO:0007669"/>
    <property type="project" value="InterPro"/>
</dbReference>
<dbReference type="EMBL" id="MDEG01000002">
    <property type="protein sequence ID" value="PPU99373.1"/>
    <property type="molecule type" value="Genomic_DNA"/>
</dbReference>
<organism evidence="4 5">
    <name type="scientific">Xanthomonas hyacinthi</name>
    <dbReference type="NCBI Taxonomy" id="56455"/>
    <lineage>
        <taxon>Bacteria</taxon>
        <taxon>Pseudomonadati</taxon>
        <taxon>Pseudomonadota</taxon>
        <taxon>Gammaproteobacteria</taxon>
        <taxon>Lysobacterales</taxon>
        <taxon>Lysobacteraceae</taxon>
        <taxon>Xanthomonas</taxon>
    </lineage>
</organism>
<proteinExistence type="predicted"/>
<feature type="domain" description="FAD-binding" evidence="3">
    <location>
        <begin position="4"/>
        <end position="316"/>
    </location>
</feature>
<evidence type="ECO:0000256" key="1">
    <source>
        <dbReference type="ARBA" id="ARBA00023002"/>
    </source>
</evidence>
<dbReference type="SUPFAM" id="SSF51905">
    <property type="entry name" value="FAD/NAD(P)-binding domain"/>
    <property type="match status" value="1"/>
</dbReference>
<dbReference type="PROSITE" id="PS51257">
    <property type="entry name" value="PROKAR_LIPOPROTEIN"/>
    <property type="match status" value="1"/>
</dbReference>
<evidence type="ECO:0000313" key="5">
    <source>
        <dbReference type="Proteomes" id="UP000238261"/>
    </source>
</evidence>
<evidence type="ECO:0000313" key="4">
    <source>
        <dbReference type="EMBL" id="PPU99373.1"/>
    </source>
</evidence>
<dbReference type="Gene3D" id="3.50.50.60">
    <property type="entry name" value="FAD/NAD(P)-binding domain"/>
    <property type="match status" value="1"/>
</dbReference>
<accession>A0A2S7F1W9</accession>
<dbReference type="PANTHER" id="PTHR13789:SF309">
    <property type="entry name" value="PUTATIVE (AFU_ORTHOLOGUE AFUA_6G14510)-RELATED"/>
    <property type="match status" value="1"/>
</dbReference>
<keyword evidence="1" id="KW-0560">Oxidoreductase</keyword>
<keyword evidence="2" id="KW-0503">Monooxygenase</keyword>
<sequence>MSRVRVLVVGGGIAGMSAAISACQSGCEVDLVEKYSTDATLGIGIALPGNALRALDQLGVLDACIAAGAAFDGWLFTDAQGDNRRHIPGVKTAGPDRPAMIGITRPDYIGILSKAASNCGARLRYGTTVASLSQNAAGVEVAFSDGTDRRYDVVIAADGIRSQVRELLFGKQGRSVQSGQAVWRVYMPRLPEVNDLWLCDGGEGGKAGFCPLRQDLMYLYLTDTSTTKPPEDDLPQILFEKLNVFGGLIGHCRDRYVRDGRPVIWNSFELVDLPAPWYQDRVIIIGDGAHATTAHLGQGGAMALEDGVVIGQELGRAATIGAAFDGFMARRYGRINNIQTWSHQICRWEMERTPGADYVGLTAKAFELVQEPI</sequence>
<reference evidence="5" key="1">
    <citation type="submission" date="2016-08" db="EMBL/GenBank/DDBJ databases">
        <authorList>
            <person name="Merda D."/>
            <person name="Briand M."/>
            <person name="Taghouti G."/>
            <person name="Carrere S."/>
            <person name="Gouzy J."/>
            <person name="Portier P."/>
            <person name="Jacques M.-A."/>
            <person name="Fischer-Le Saux M."/>
        </authorList>
    </citation>
    <scope>NUCLEOTIDE SEQUENCE [LARGE SCALE GENOMIC DNA]</scope>
    <source>
        <strain evidence="5">CFBP1156</strain>
    </source>
</reference>
<evidence type="ECO:0000256" key="2">
    <source>
        <dbReference type="ARBA" id="ARBA00023033"/>
    </source>
</evidence>
<dbReference type="Proteomes" id="UP000238261">
    <property type="component" value="Unassembled WGS sequence"/>
</dbReference>
<dbReference type="PRINTS" id="PR00420">
    <property type="entry name" value="RNGMNOXGNASE"/>
</dbReference>
<comment type="caution">
    <text evidence="4">The sequence shown here is derived from an EMBL/GenBank/DDBJ whole genome shotgun (WGS) entry which is preliminary data.</text>
</comment>
<dbReference type="GO" id="GO:0004497">
    <property type="term" value="F:monooxygenase activity"/>
    <property type="evidence" value="ECO:0007669"/>
    <property type="project" value="UniProtKB-KW"/>
</dbReference>
<dbReference type="InterPro" id="IPR050493">
    <property type="entry name" value="FAD-dep_Monooxygenase_BioMet"/>
</dbReference>
<dbReference type="InterPro" id="IPR002938">
    <property type="entry name" value="FAD-bd"/>
</dbReference>
<dbReference type="Pfam" id="PF01494">
    <property type="entry name" value="FAD_binding_3"/>
    <property type="match status" value="1"/>
</dbReference>
<name>A0A2S7F1W9_9XANT</name>